<evidence type="ECO:0000313" key="1">
    <source>
        <dbReference type="EMBL" id="GIY28823.1"/>
    </source>
</evidence>
<dbReference type="EMBL" id="BPLR01008989">
    <property type="protein sequence ID" value="GIY28823.1"/>
    <property type="molecule type" value="Genomic_DNA"/>
</dbReference>
<dbReference type="Proteomes" id="UP001054945">
    <property type="component" value="Unassembled WGS sequence"/>
</dbReference>
<gene>
    <name evidence="1" type="ORF">CEXT_558121</name>
</gene>
<organism evidence="1 2">
    <name type="scientific">Caerostris extrusa</name>
    <name type="common">Bark spider</name>
    <name type="synonym">Caerostris bankana</name>
    <dbReference type="NCBI Taxonomy" id="172846"/>
    <lineage>
        <taxon>Eukaryota</taxon>
        <taxon>Metazoa</taxon>
        <taxon>Ecdysozoa</taxon>
        <taxon>Arthropoda</taxon>
        <taxon>Chelicerata</taxon>
        <taxon>Arachnida</taxon>
        <taxon>Araneae</taxon>
        <taxon>Araneomorphae</taxon>
        <taxon>Entelegynae</taxon>
        <taxon>Araneoidea</taxon>
        <taxon>Araneidae</taxon>
        <taxon>Caerostris</taxon>
    </lineage>
</organism>
<evidence type="ECO:0000313" key="2">
    <source>
        <dbReference type="Proteomes" id="UP001054945"/>
    </source>
</evidence>
<feature type="non-terminal residue" evidence="1">
    <location>
        <position position="1"/>
    </location>
</feature>
<proteinExistence type="predicted"/>
<dbReference type="AlphaFoldDB" id="A0AAV4S2R9"/>
<sequence>AKRRVYGVPEDPYCCKCQAFAGGVVEKMQQTNDCNLHTLLNTYHDSPFRITVTKTKPTVQSIQ</sequence>
<reference evidence="1 2" key="1">
    <citation type="submission" date="2021-06" db="EMBL/GenBank/DDBJ databases">
        <title>Caerostris extrusa draft genome.</title>
        <authorList>
            <person name="Kono N."/>
            <person name="Arakawa K."/>
        </authorList>
    </citation>
    <scope>NUCLEOTIDE SEQUENCE [LARGE SCALE GENOMIC DNA]</scope>
</reference>
<comment type="caution">
    <text evidence="1">The sequence shown here is derived from an EMBL/GenBank/DDBJ whole genome shotgun (WGS) entry which is preliminary data.</text>
</comment>
<name>A0AAV4S2R9_CAEEX</name>
<keyword evidence="2" id="KW-1185">Reference proteome</keyword>
<protein>
    <submittedName>
        <fullName evidence="1">Uncharacterized protein</fullName>
    </submittedName>
</protein>
<accession>A0AAV4S2R9</accession>